<feature type="region of interest" description="Disordered" evidence="9">
    <location>
        <begin position="817"/>
        <end position="840"/>
    </location>
</feature>
<comment type="caution">
    <text evidence="13">The sequence shown here is derived from an EMBL/GenBank/DDBJ whole genome shotgun (WGS) entry which is preliminary data.</text>
</comment>
<evidence type="ECO:0000313" key="13">
    <source>
        <dbReference type="EMBL" id="GGP02388.1"/>
    </source>
</evidence>
<dbReference type="InterPro" id="IPR039426">
    <property type="entry name" value="TonB-dep_rcpt-like"/>
</dbReference>
<evidence type="ECO:0000256" key="2">
    <source>
        <dbReference type="ARBA" id="ARBA00022448"/>
    </source>
</evidence>
<feature type="region of interest" description="Disordered" evidence="9">
    <location>
        <begin position="422"/>
        <end position="443"/>
    </location>
</feature>
<dbReference type="Gene3D" id="2.60.40.1120">
    <property type="entry name" value="Carboxypeptidase-like, regulatory domain"/>
    <property type="match status" value="1"/>
</dbReference>
<evidence type="ECO:0000256" key="3">
    <source>
        <dbReference type="ARBA" id="ARBA00022452"/>
    </source>
</evidence>
<dbReference type="Gene3D" id="2.40.170.20">
    <property type="entry name" value="TonB-dependent receptor, beta-barrel domain"/>
    <property type="match status" value="1"/>
</dbReference>
<evidence type="ECO:0000256" key="8">
    <source>
        <dbReference type="PROSITE-ProRule" id="PRU01360"/>
    </source>
</evidence>
<dbReference type="EMBL" id="BMLV01000001">
    <property type="protein sequence ID" value="GGP02388.1"/>
    <property type="molecule type" value="Genomic_DNA"/>
</dbReference>
<name>A0ABQ2NHV2_9FLAO</name>
<keyword evidence="14" id="KW-1185">Reference proteome</keyword>
<feature type="domain" description="TonB-dependent receptor plug" evidence="11">
    <location>
        <begin position="161"/>
        <end position="240"/>
    </location>
</feature>
<dbReference type="Gene3D" id="2.170.130.10">
    <property type="entry name" value="TonB-dependent receptor, plug domain"/>
    <property type="match status" value="1"/>
</dbReference>
<dbReference type="SUPFAM" id="SSF49464">
    <property type="entry name" value="Carboxypeptidase regulatory domain-like"/>
    <property type="match status" value="1"/>
</dbReference>
<dbReference type="SUPFAM" id="SSF56935">
    <property type="entry name" value="Porins"/>
    <property type="match status" value="1"/>
</dbReference>
<feature type="domain" description="Outer membrane protein beta-barrel" evidence="12">
    <location>
        <begin position="403"/>
        <end position="810"/>
    </location>
</feature>
<evidence type="ECO:0000259" key="11">
    <source>
        <dbReference type="Pfam" id="PF07715"/>
    </source>
</evidence>
<dbReference type="InterPro" id="IPR041700">
    <property type="entry name" value="OMP_b-brl_3"/>
</dbReference>
<dbReference type="RefSeq" id="WP_188616651.1">
    <property type="nucleotide sequence ID" value="NZ_BMLV01000001.1"/>
</dbReference>
<evidence type="ECO:0000256" key="6">
    <source>
        <dbReference type="ARBA" id="ARBA00023136"/>
    </source>
</evidence>
<dbReference type="InterPro" id="IPR012910">
    <property type="entry name" value="Plug_dom"/>
</dbReference>
<evidence type="ECO:0000313" key="14">
    <source>
        <dbReference type="Proteomes" id="UP000620064"/>
    </source>
</evidence>
<keyword evidence="6 8" id="KW-0472">Membrane</keyword>
<dbReference type="PANTHER" id="PTHR30069">
    <property type="entry name" value="TONB-DEPENDENT OUTER MEMBRANE RECEPTOR"/>
    <property type="match status" value="1"/>
</dbReference>
<protein>
    <submittedName>
        <fullName evidence="13">TonB-dependent receptor</fullName>
    </submittedName>
</protein>
<dbReference type="InterPro" id="IPR008969">
    <property type="entry name" value="CarboxyPept-like_regulatory"/>
</dbReference>
<dbReference type="PANTHER" id="PTHR30069:SF29">
    <property type="entry name" value="HEMOGLOBIN AND HEMOGLOBIN-HAPTOGLOBIN-BINDING PROTEIN 1-RELATED"/>
    <property type="match status" value="1"/>
</dbReference>
<dbReference type="Pfam" id="PF14905">
    <property type="entry name" value="OMP_b-brl_3"/>
    <property type="match status" value="1"/>
</dbReference>
<feature type="chain" id="PRO_5045118550" evidence="10">
    <location>
        <begin position="30"/>
        <end position="840"/>
    </location>
</feature>
<evidence type="ECO:0000256" key="10">
    <source>
        <dbReference type="SAM" id="SignalP"/>
    </source>
</evidence>
<evidence type="ECO:0000256" key="7">
    <source>
        <dbReference type="ARBA" id="ARBA00023237"/>
    </source>
</evidence>
<dbReference type="Proteomes" id="UP000620064">
    <property type="component" value="Unassembled WGS sequence"/>
</dbReference>
<keyword evidence="5 10" id="KW-0732">Signal</keyword>
<dbReference type="PROSITE" id="PS52016">
    <property type="entry name" value="TONB_DEPENDENT_REC_3"/>
    <property type="match status" value="1"/>
</dbReference>
<evidence type="ECO:0000256" key="9">
    <source>
        <dbReference type="SAM" id="MobiDB-lite"/>
    </source>
</evidence>
<comment type="similarity">
    <text evidence="8">Belongs to the TonB-dependent receptor family.</text>
</comment>
<keyword evidence="7 8" id="KW-0998">Cell outer membrane</keyword>
<dbReference type="InterPro" id="IPR037066">
    <property type="entry name" value="Plug_dom_sf"/>
</dbReference>
<sequence>MINIENITQLRRRTLGLTIVLTASAIAFAQEKQQISGKIVDTQKNAVPYASVTFKNKTVKENSTLYSDATLTDDKGNFSLNLIAGTYEITIEAIDFKKTIITKQITVGANNLGDLKLEQEATTTNTKTKDIEGVTLTAATKPYKVELDKRTYDVSADITSKGGNLQDILQNVPSVSVETDGTVSMRGNSNVRFLINGKPSSMLGIDDNANALQSIPADQIEKIEVITNPSSKFESAGTAGILNIILKKSKKTGFNGSVEGTLGYLPTTRLNTNLSWRKGNLTYYINGGGGYNEGKFTSRNDYTLNTTVISPVNNTLLNSHQESVTNNYNKSYNVTTGLSYDFSSKTTFSTSLMLRGSDSDSKSNTDYAENIYSDTGSFLQNTNRFSNGLGKNLSFQADASLDHKIDDNGQLISFAASFQNSNNENNSDIRETSPASFGNDVSKQNSKNRTILLKSDYELPIGEKSKLEAGLRFDANKNDYDYEVTRSTNGSPAEILPLYTSNTVYDEKISAAYAQFKSKIGEKLSYQLGLRAENTNIDLTFDRADGLNKIVPKDYTNLFPTVFLSYDISKNNQFLLNYTERIRRPRSFFLIPFMSLNNNRNLFEGNPDLNPSLVHSYEFGYSLQKTKFSITPTLYYRNTIDDIKMYQERTLDANNNTVITTKPINLGTEQTYGLDLNTSLDITKWWKVMANLDLFGYKTKGEYKGVNYNGDGFSSRIRLTNTFRPDKNTSFQIQSFYRGGQKTASNEQKAMYAISLGANRTIWKGNGTISFNIQDIFNTRARETEFTTETYTNSSYMQMMPRTFTVSLSYRFKQGEKVENQKRKKDINNNDQGGDDMPPM</sequence>
<evidence type="ECO:0000256" key="5">
    <source>
        <dbReference type="ARBA" id="ARBA00022729"/>
    </source>
</evidence>
<keyword evidence="3 8" id="KW-1134">Transmembrane beta strand</keyword>
<feature type="signal peptide" evidence="10">
    <location>
        <begin position="1"/>
        <end position="29"/>
    </location>
</feature>
<gene>
    <name evidence="13" type="ORF">GCM10010992_06570</name>
</gene>
<keyword evidence="4 8" id="KW-0812">Transmembrane</keyword>
<keyword evidence="2 8" id="KW-0813">Transport</keyword>
<evidence type="ECO:0000256" key="4">
    <source>
        <dbReference type="ARBA" id="ARBA00022692"/>
    </source>
</evidence>
<comment type="subcellular location">
    <subcellularLocation>
        <location evidence="1 8">Cell outer membrane</location>
        <topology evidence="1 8">Multi-pass membrane protein</topology>
    </subcellularLocation>
</comment>
<evidence type="ECO:0000259" key="12">
    <source>
        <dbReference type="Pfam" id="PF14905"/>
    </source>
</evidence>
<evidence type="ECO:0000256" key="1">
    <source>
        <dbReference type="ARBA" id="ARBA00004571"/>
    </source>
</evidence>
<proteinExistence type="inferred from homology"/>
<keyword evidence="13" id="KW-0675">Receptor</keyword>
<reference evidence="14" key="1">
    <citation type="journal article" date="2019" name="Int. J. Syst. Evol. Microbiol.">
        <title>The Global Catalogue of Microorganisms (GCM) 10K type strain sequencing project: providing services to taxonomists for standard genome sequencing and annotation.</title>
        <authorList>
            <consortium name="The Broad Institute Genomics Platform"/>
            <consortium name="The Broad Institute Genome Sequencing Center for Infectious Disease"/>
            <person name="Wu L."/>
            <person name="Ma J."/>
        </authorList>
    </citation>
    <scope>NUCLEOTIDE SEQUENCE [LARGE SCALE GENOMIC DNA]</scope>
    <source>
        <strain evidence="14">CGMCC 1.7656</strain>
    </source>
</reference>
<feature type="compositionally biased region" description="Polar residues" evidence="9">
    <location>
        <begin position="433"/>
        <end position="443"/>
    </location>
</feature>
<accession>A0ABQ2NHV2</accession>
<organism evidence="13 14">
    <name type="scientific">Cloacibacterium rupense</name>
    <dbReference type="NCBI Taxonomy" id="517423"/>
    <lineage>
        <taxon>Bacteria</taxon>
        <taxon>Pseudomonadati</taxon>
        <taxon>Bacteroidota</taxon>
        <taxon>Flavobacteriia</taxon>
        <taxon>Flavobacteriales</taxon>
        <taxon>Weeksellaceae</taxon>
    </lineage>
</organism>
<dbReference type="Pfam" id="PF07715">
    <property type="entry name" value="Plug"/>
    <property type="match status" value="1"/>
</dbReference>
<dbReference type="Pfam" id="PF13620">
    <property type="entry name" value="CarboxypepD_reg"/>
    <property type="match status" value="1"/>
</dbReference>
<dbReference type="InterPro" id="IPR036942">
    <property type="entry name" value="Beta-barrel_TonB_sf"/>
</dbReference>